<keyword evidence="1" id="KW-0645">Protease</keyword>
<sequence>MSYIITIPKPCHENWNEMTPTQKGAFCKSCAKEVMDFTHTGPYALAKKIQQGENICGRFKPEQLNTPLPSITQNQWKRNAIALGFTSLLAVSSPLAAQEQPTIPTPVHQPERPIVMGRIAVQPQISDVVTITGKVLERDTPLPGASVVLKDSKIGVKTDMDGNFSIIMPTSGLNKKSVLLISYLGFEQKEVNVNSKTKYIEITLEEQYEILGEIAIIEYKNPNIITKAKNLFQKKNRKE</sequence>
<keyword evidence="1" id="KW-0121">Carboxypeptidase</keyword>
<gene>
    <name evidence="1" type="ORF">HYG79_07335</name>
</gene>
<dbReference type="Gene3D" id="2.60.40.1120">
    <property type="entry name" value="Carboxypeptidase-like, regulatory domain"/>
    <property type="match status" value="1"/>
</dbReference>
<keyword evidence="1" id="KW-0378">Hydrolase</keyword>
<protein>
    <submittedName>
        <fullName evidence="1">Carboxypeptidase-like regulatory domain-containing protein</fullName>
    </submittedName>
</protein>
<accession>A0A7H9AP03</accession>
<evidence type="ECO:0000313" key="2">
    <source>
        <dbReference type="Proteomes" id="UP000509302"/>
    </source>
</evidence>
<reference evidence="1 2" key="1">
    <citation type="journal article" date="2006" name="Int. J. Syst. Evol. Microbiol.">
        <title>Costertonia aggregata gen. nov., sp. nov., a mesophilic marine bacterium of the family Flavobacteriaceae, isolated from a mature biofilm.</title>
        <authorList>
            <person name="Kwon K.K."/>
            <person name="Lee Y.K."/>
            <person name="Lee H.K."/>
        </authorList>
    </citation>
    <scope>NUCLEOTIDE SEQUENCE [LARGE SCALE GENOMIC DNA]</scope>
    <source>
        <strain evidence="1 2">KCCM 42265</strain>
    </source>
</reference>
<dbReference type="KEGG" id="cagg:HYG79_07335"/>
<organism evidence="1 2">
    <name type="scientific">Costertonia aggregata</name>
    <dbReference type="NCBI Taxonomy" id="343403"/>
    <lineage>
        <taxon>Bacteria</taxon>
        <taxon>Pseudomonadati</taxon>
        <taxon>Bacteroidota</taxon>
        <taxon>Flavobacteriia</taxon>
        <taxon>Flavobacteriales</taxon>
        <taxon>Flavobacteriaceae</taxon>
        <taxon>Costertonia</taxon>
    </lineage>
</organism>
<evidence type="ECO:0000313" key="1">
    <source>
        <dbReference type="EMBL" id="QLG45168.1"/>
    </source>
</evidence>
<keyword evidence="2" id="KW-1185">Reference proteome</keyword>
<dbReference type="RefSeq" id="WP_179241458.1">
    <property type="nucleotide sequence ID" value="NZ_CP058595.1"/>
</dbReference>
<dbReference type="SUPFAM" id="SSF49464">
    <property type="entry name" value="Carboxypeptidase regulatory domain-like"/>
    <property type="match status" value="1"/>
</dbReference>
<dbReference type="GO" id="GO:0004180">
    <property type="term" value="F:carboxypeptidase activity"/>
    <property type="evidence" value="ECO:0007669"/>
    <property type="project" value="UniProtKB-KW"/>
</dbReference>
<dbReference type="AlphaFoldDB" id="A0A7H9AP03"/>
<dbReference type="InterPro" id="IPR008969">
    <property type="entry name" value="CarboxyPept-like_regulatory"/>
</dbReference>
<name>A0A7H9AP03_9FLAO</name>
<dbReference type="Proteomes" id="UP000509302">
    <property type="component" value="Chromosome"/>
</dbReference>
<proteinExistence type="predicted"/>
<dbReference type="EMBL" id="CP058595">
    <property type="protein sequence ID" value="QLG45168.1"/>
    <property type="molecule type" value="Genomic_DNA"/>
</dbReference>
<dbReference type="Pfam" id="PF13715">
    <property type="entry name" value="CarbopepD_reg_2"/>
    <property type="match status" value="1"/>
</dbReference>